<accession>A0A3L7A7Y5</accession>
<evidence type="ECO:0000313" key="3">
    <source>
        <dbReference type="Proteomes" id="UP000272503"/>
    </source>
</evidence>
<proteinExistence type="predicted"/>
<keyword evidence="1" id="KW-0812">Transmembrane</keyword>
<dbReference type="AlphaFoldDB" id="A0A3L7A7Y5"/>
<keyword evidence="3" id="KW-1185">Reference proteome</keyword>
<feature type="transmembrane region" description="Helical" evidence="1">
    <location>
        <begin position="215"/>
        <end position="237"/>
    </location>
</feature>
<gene>
    <name evidence="2" type="ORF">D9V32_09610</name>
</gene>
<dbReference type="OrthoDB" id="5096243at2"/>
<organism evidence="2 3">
    <name type="scientific">Mycetocola tolaasinivorans</name>
    <dbReference type="NCBI Taxonomy" id="76635"/>
    <lineage>
        <taxon>Bacteria</taxon>
        <taxon>Bacillati</taxon>
        <taxon>Actinomycetota</taxon>
        <taxon>Actinomycetes</taxon>
        <taxon>Micrococcales</taxon>
        <taxon>Microbacteriaceae</taxon>
        <taxon>Mycetocola</taxon>
    </lineage>
</organism>
<evidence type="ECO:0000313" key="2">
    <source>
        <dbReference type="EMBL" id="RLP75711.1"/>
    </source>
</evidence>
<feature type="transmembrane region" description="Helical" evidence="1">
    <location>
        <begin position="269"/>
        <end position="289"/>
    </location>
</feature>
<feature type="transmembrane region" description="Helical" evidence="1">
    <location>
        <begin position="698"/>
        <end position="716"/>
    </location>
</feature>
<protein>
    <recommendedName>
        <fullName evidence="4">DUF1430 domain-containing protein</fullName>
    </recommendedName>
</protein>
<dbReference type="EMBL" id="RCUX01000006">
    <property type="protein sequence ID" value="RLP75711.1"/>
    <property type="molecule type" value="Genomic_DNA"/>
</dbReference>
<reference evidence="2 3" key="1">
    <citation type="submission" date="2018-10" db="EMBL/GenBank/DDBJ databases">
        <authorList>
            <person name="Li J."/>
        </authorList>
    </citation>
    <scope>NUCLEOTIDE SEQUENCE [LARGE SCALE GENOMIC DNA]</scope>
    <source>
        <strain evidence="2 3">IF 016277</strain>
    </source>
</reference>
<feature type="transmembrane region" description="Helical" evidence="1">
    <location>
        <begin position="670"/>
        <end position="692"/>
    </location>
</feature>
<comment type="caution">
    <text evidence="2">The sequence shown here is derived from an EMBL/GenBank/DDBJ whole genome shotgun (WGS) entry which is preliminary data.</text>
</comment>
<feature type="transmembrane region" description="Helical" evidence="1">
    <location>
        <begin position="295"/>
        <end position="318"/>
    </location>
</feature>
<dbReference type="RefSeq" id="WP_121648686.1">
    <property type="nucleotide sequence ID" value="NZ_RCUX01000006.1"/>
</dbReference>
<keyword evidence="1" id="KW-0472">Membrane</keyword>
<feature type="transmembrane region" description="Helical" evidence="1">
    <location>
        <begin position="626"/>
        <end position="649"/>
    </location>
</feature>
<name>A0A3L7A7Y5_9MICO</name>
<feature type="transmembrane region" description="Helical" evidence="1">
    <location>
        <begin position="339"/>
        <end position="361"/>
    </location>
</feature>
<dbReference type="Proteomes" id="UP000272503">
    <property type="component" value="Unassembled WGS sequence"/>
</dbReference>
<sequence length="730" mass="77757">MSFWSKLSGFVLVVLIGVLASVLLVLSQANRLQQAVEQFPIGATPISLQGVSEEGAASVLAALGEFADGDGRAIVRVDPQSAGNEGGITGMRIGVAANREAPPPELELTSLGTTLFDTDAIIALLSGEPEASLGLDINSADVISAIPEFAFAPRITVVQLPHQLDTSGTANGTYRVLGATADEVTGLLAALESVTGQSAESMRTPMQGQSTSGGLIGSILLGFLIAATVLLLLLLMFETLRAFRVLGVHLLLGKSVWGFSAALFRPMRLAAAVSAILAVFVTISLAPGYQVTPELLSLAWAAAAAGAALTLVCVAIAASALILTKPVNAILGRYSRRKLLRVVSVFYLTAMAACALTLIFLDGPIREANRLADVARSWAVVEDQQILYRMGAGNFQVDAGGRSAQQTESFYTWYDSIADKPGVSLIKTEFYTREILDQWGGSDAAVPEQPFWHFVASPSWLAAQSFPVNSDLIARAKAGERVFLIPDSWPESTSEAMRTWLDADSRPSYEPAIRTEYFENQVVRFEGYTPSQPLFTWSPDMDLPQSITDPVILISTPQNMVPFESESLPAVGLDNGYIKLSAAAAAEYTTGDYLAGFGLADSGVEFLPVSDFIAGLTKSIETVVQLFAGVVLFLVVFCLVALVSLTRLFATTYRESLAVKRMLGFSLTRLFVPALALIGGGTFLAIVLALAFQSASALWGGLILLVLQAVLMAMLARHYARLHLSTTLTE</sequence>
<evidence type="ECO:0000256" key="1">
    <source>
        <dbReference type="SAM" id="Phobius"/>
    </source>
</evidence>
<evidence type="ECO:0008006" key="4">
    <source>
        <dbReference type="Google" id="ProtNLM"/>
    </source>
</evidence>
<keyword evidence="1" id="KW-1133">Transmembrane helix</keyword>